<accession>X1HKM9</accession>
<comment type="caution">
    <text evidence="2">The sequence shown here is derived from an EMBL/GenBank/DDBJ whole genome shotgun (WGS) entry which is preliminary data.</text>
</comment>
<proteinExistence type="predicted"/>
<reference evidence="2" key="1">
    <citation type="journal article" date="2014" name="Front. Microbiol.">
        <title>High frequency of phylogenetically diverse reductive dehalogenase-homologous genes in deep subseafloor sedimentary metagenomes.</title>
        <authorList>
            <person name="Kawai M."/>
            <person name="Futagami T."/>
            <person name="Toyoda A."/>
            <person name="Takaki Y."/>
            <person name="Nishi S."/>
            <person name="Hori S."/>
            <person name="Arai W."/>
            <person name="Tsubouchi T."/>
            <person name="Morono Y."/>
            <person name="Uchiyama I."/>
            <person name="Ito T."/>
            <person name="Fujiyama A."/>
            <person name="Inagaki F."/>
            <person name="Takami H."/>
        </authorList>
    </citation>
    <scope>NUCLEOTIDE SEQUENCE</scope>
    <source>
        <strain evidence="2">Expedition CK06-06</strain>
    </source>
</reference>
<dbReference type="GO" id="GO:0051604">
    <property type="term" value="P:protein maturation"/>
    <property type="evidence" value="ECO:0007669"/>
    <property type="project" value="TreeGrafter"/>
</dbReference>
<organism evidence="2">
    <name type="scientific">marine sediment metagenome</name>
    <dbReference type="NCBI Taxonomy" id="412755"/>
    <lineage>
        <taxon>unclassified sequences</taxon>
        <taxon>metagenomes</taxon>
        <taxon>ecological metagenomes</taxon>
    </lineage>
</organism>
<gene>
    <name evidence="2" type="ORF">S03H2_47217</name>
</gene>
<evidence type="ECO:0000313" key="2">
    <source>
        <dbReference type="EMBL" id="GAH70012.1"/>
    </source>
</evidence>
<dbReference type="PANTHER" id="PTHR42959:SF1">
    <property type="entry name" value="CARBAMOYLTRANSFERASE HYPF"/>
    <property type="match status" value="1"/>
</dbReference>
<dbReference type="PROSITE" id="PS51163">
    <property type="entry name" value="YRDC"/>
    <property type="match status" value="1"/>
</dbReference>
<dbReference type="PANTHER" id="PTHR42959">
    <property type="entry name" value="CARBAMOYLTRANSFERASE"/>
    <property type="match status" value="1"/>
</dbReference>
<dbReference type="InterPro" id="IPR051060">
    <property type="entry name" value="Carbamoyltrans_HypF-like"/>
</dbReference>
<sequence>PLALMFPDLALIRRFCRVDEEEERLLQSFAAPIVLLGKSEHAVLAPSVAPGNPNLGAMLPYTPLHHLLMAELDFPVVCTSGNLYDEPIATTNQEARTKLGPIADVFLSHDRPIARHMDDSVVRRTTRGTQYFRRARGYAPFPLQHNRDMPRVLAVGAHYKNTIAISFGNQTILSQHIGDLSTPEAHRAFARVVADLPRLYDFTPEVVACDLHPDFLSTQYAESLDLPVVRVQHHHAHVAAVMAEYETDGPVLGIAWDGTGLGADNM</sequence>
<feature type="non-terminal residue" evidence="2">
    <location>
        <position position="266"/>
    </location>
</feature>
<dbReference type="GO" id="GO:0003725">
    <property type="term" value="F:double-stranded RNA binding"/>
    <property type="evidence" value="ECO:0007669"/>
    <property type="project" value="InterPro"/>
</dbReference>
<dbReference type="EMBL" id="BARU01029708">
    <property type="protein sequence ID" value="GAH70012.1"/>
    <property type="molecule type" value="Genomic_DNA"/>
</dbReference>
<dbReference type="Pfam" id="PF17788">
    <property type="entry name" value="HypF_C"/>
    <property type="match status" value="1"/>
</dbReference>
<dbReference type="InterPro" id="IPR017945">
    <property type="entry name" value="DHBP_synth_RibB-like_a/b_dom"/>
</dbReference>
<protein>
    <recommendedName>
        <fullName evidence="1">YrdC-like domain-containing protein</fullName>
    </recommendedName>
</protein>
<dbReference type="GO" id="GO:0016743">
    <property type="term" value="F:carboxyl- or carbamoyltransferase activity"/>
    <property type="evidence" value="ECO:0007669"/>
    <property type="project" value="TreeGrafter"/>
</dbReference>
<dbReference type="Gene3D" id="3.30.420.360">
    <property type="match status" value="1"/>
</dbReference>
<feature type="domain" description="YrdC-like" evidence="1">
    <location>
        <begin position="1"/>
        <end position="137"/>
    </location>
</feature>
<evidence type="ECO:0000259" key="1">
    <source>
        <dbReference type="PROSITE" id="PS51163"/>
    </source>
</evidence>
<feature type="non-terminal residue" evidence="2">
    <location>
        <position position="1"/>
    </location>
</feature>
<dbReference type="InterPro" id="IPR041440">
    <property type="entry name" value="HypF_C"/>
</dbReference>
<dbReference type="InterPro" id="IPR006070">
    <property type="entry name" value="Sua5-like_dom"/>
</dbReference>
<dbReference type="GO" id="GO:0008270">
    <property type="term" value="F:zinc ion binding"/>
    <property type="evidence" value="ECO:0007669"/>
    <property type="project" value="TreeGrafter"/>
</dbReference>
<dbReference type="Pfam" id="PF01300">
    <property type="entry name" value="Sua5_yciO_yrdC"/>
    <property type="match status" value="1"/>
</dbReference>
<dbReference type="SUPFAM" id="SSF55821">
    <property type="entry name" value="YrdC/RibB"/>
    <property type="match status" value="1"/>
</dbReference>
<name>X1HKM9_9ZZZZ</name>
<dbReference type="Gene3D" id="3.30.110.120">
    <property type="match status" value="2"/>
</dbReference>
<dbReference type="AlphaFoldDB" id="X1HKM9"/>